<keyword evidence="1" id="KW-1133">Transmembrane helix</keyword>
<comment type="caution">
    <text evidence="2">The sequence shown here is derived from an EMBL/GenBank/DDBJ whole genome shotgun (WGS) entry which is preliminary data.</text>
</comment>
<evidence type="ECO:0000313" key="2">
    <source>
        <dbReference type="EMBL" id="MFF4776846.1"/>
    </source>
</evidence>
<keyword evidence="1" id="KW-0812">Transmembrane</keyword>
<gene>
    <name evidence="2" type="ORF">ACFY05_28685</name>
</gene>
<accession>A0ABW6VBZ4</accession>
<name>A0ABW6VBZ4_MICFU</name>
<evidence type="ECO:0008006" key="4">
    <source>
        <dbReference type="Google" id="ProtNLM"/>
    </source>
</evidence>
<evidence type="ECO:0000313" key="3">
    <source>
        <dbReference type="Proteomes" id="UP001602119"/>
    </source>
</evidence>
<dbReference type="RefSeq" id="WP_387345264.1">
    <property type="nucleotide sequence ID" value="NZ_JBIAXI010000020.1"/>
</dbReference>
<keyword evidence="3" id="KW-1185">Reference proteome</keyword>
<sequence length="171" mass="18946">MHEGFSANEKWPFECLRCWLVWEEEYVVRRLSDGHGNDVVVWLRGGLPVQSPWAGAICPNCGCGSVTTFPAGYLAHHAEIAAASGVPAVPVTPRRPEREGRTTRPAVRGERLLRAARTRTPVPAEQAGHAGGGLRRAAWARHRPAYMLGTLLAISLLIFMTLEFYRKVRVH</sequence>
<evidence type="ECO:0000256" key="1">
    <source>
        <dbReference type="SAM" id="Phobius"/>
    </source>
</evidence>
<proteinExistence type="predicted"/>
<organism evidence="2 3">
    <name type="scientific">Microtetraspora fusca</name>
    <dbReference type="NCBI Taxonomy" id="1997"/>
    <lineage>
        <taxon>Bacteria</taxon>
        <taxon>Bacillati</taxon>
        <taxon>Actinomycetota</taxon>
        <taxon>Actinomycetes</taxon>
        <taxon>Streptosporangiales</taxon>
        <taxon>Streptosporangiaceae</taxon>
        <taxon>Microtetraspora</taxon>
    </lineage>
</organism>
<feature type="transmembrane region" description="Helical" evidence="1">
    <location>
        <begin position="145"/>
        <end position="165"/>
    </location>
</feature>
<dbReference type="EMBL" id="JBIAXI010000020">
    <property type="protein sequence ID" value="MFF4776846.1"/>
    <property type="molecule type" value="Genomic_DNA"/>
</dbReference>
<keyword evidence="1" id="KW-0472">Membrane</keyword>
<protein>
    <recommendedName>
        <fullName evidence="4">Zinc-ribbon domain-containing protein</fullName>
    </recommendedName>
</protein>
<reference evidence="2 3" key="1">
    <citation type="submission" date="2024-10" db="EMBL/GenBank/DDBJ databases">
        <title>The Natural Products Discovery Center: Release of the First 8490 Sequenced Strains for Exploring Actinobacteria Biosynthetic Diversity.</title>
        <authorList>
            <person name="Kalkreuter E."/>
            <person name="Kautsar S.A."/>
            <person name="Yang D."/>
            <person name="Bader C.D."/>
            <person name="Teijaro C.N."/>
            <person name="Fluegel L."/>
            <person name="Davis C.M."/>
            <person name="Simpson J.R."/>
            <person name="Lauterbach L."/>
            <person name="Steele A.D."/>
            <person name="Gui C."/>
            <person name="Meng S."/>
            <person name="Li G."/>
            <person name="Viehrig K."/>
            <person name="Ye F."/>
            <person name="Su P."/>
            <person name="Kiefer A.F."/>
            <person name="Nichols A."/>
            <person name="Cepeda A.J."/>
            <person name="Yan W."/>
            <person name="Fan B."/>
            <person name="Jiang Y."/>
            <person name="Adhikari A."/>
            <person name="Zheng C.-J."/>
            <person name="Schuster L."/>
            <person name="Cowan T.M."/>
            <person name="Smanski M.J."/>
            <person name="Chevrette M.G."/>
            <person name="De Carvalho L.P.S."/>
            <person name="Shen B."/>
        </authorList>
    </citation>
    <scope>NUCLEOTIDE SEQUENCE [LARGE SCALE GENOMIC DNA]</scope>
    <source>
        <strain evidence="2 3">NPDC001281</strain>
    </source>
</reference>
<dbReference type="Proteomes" id="UP001602119">
    <property type="component" value="Unassembled WGS sequence"/>
</dbReference>